<gene>
    <name evidence="7" type="ORF">K2173_012931</name>
</gene>
<dbReference type="GO" id="GO:0080043">
    <property type="term" value="F:quercetin 3-O-glucosyltransferase activity"/>
    <property type="evidence" value="ECO:0007669"/>
    <property type="project" value="TreeGrafter"/>
</dbReference>
<dbReference type="SUPFAM" id="SSF53756">
    <property type="entry name" value="UDP-Glycosyltransferase/glycogen phosphorylase"/>
    <property type="match status" value="1"/>
</dbReference>
<evidence type="ECO:0000256" key="4">
    <source>
        <dbReference type="ARBA" id="ARBA00047606"/>
    </source>
</evidence>
<dbReference type="GO" id="GO:0047213">
    <property type="term" value="F:anthocyanidin 3-O-glucosyltransferase activity"/>
    <property type="evidence" value="ECO:0007669"/>
    <property type="project" value="UniProtKB-EC"/>
</dbReference>
<comment type="catalytic activity">
    <reaction evidence="4">
        <text>an anthocyanidin + UDP-alpha-D-glucose + H(+) = an anthocyanidin 3-O-beta-D-glucoside + UDP</text>
        <dbReference type="Rhea" id="RHEA:20093"/>
        <dbReference type="ChEBI" id="CHEBI:15378"/>
        <dbReference type="ChEBI" id="CHEBI:16307"/>
        <dbReference type="ChEBI" id="CHEBI:58223"/>
        <dbReference type="ChEBI" id="CHEBI:58885"/>
        <dbReference type="ChEBI" id="CHEBI:143576"/>
        <dbReference type="EC" id="2.4.1.115"/>
    </reaction>
</comment>
<dbReference type="FunFam" id="3.40.50.2000:FF:000040">
    <property type="entry name" value="UDP-glycosyltransferase 76C1"/>
    <property type="match status" value="1"/>
</dbReference>
<evidence type="ECO:0000256" key="1">
    <source>
        <dbReference type="ARBA" id="ARBA00004935"/>
    </source>
</evidence>
<keyword evidence="5" id="KW-0328">Glycosyltransferase</keyword>
<keyword evidence="8" id="KW-1185">Reference proteome</keyword>
<evidence type="ECO:0000313" key="8">
    <source>
        <dbReference type="Proteomes" id="UP001159364"/>
    </source>
</evidence>
<dbReference type="EMBL" id="JAIWQS010000188">
    <property type="protein sequence ID" value="KAJ8747351.1"/>
    <property type="molecule type" value="Genomic_DNA"/>
</dbReference>
<evidence type="ECO:0000256" key="3">
    <source>
        <dbReference type="ARBA" id="ARBA00022679"/>
    </source>
</evidence>
<comment type="similarity">
    <text evidence="2 5">Belongs to the UDP-glycosyltransferase family.</text>
</comment>
<comment type="caution">
    <text evidence="7">The sequence shown here is derived from an EMBL/GenBank/DDBJ whole genome shotgun (WGS) entry which is preliminary data.</text>
</comment>
<dbReference type="Gene3D" id="3.40.50.2000">
    <property type="entry name" value="Glycogen Phosphorylase B"/>
    <property type="match status" value="3"/>
</dbReference>
<proteinExistence type="inferred from homology"/>
<dbReference type="InterPro" id="IPR035595">
    <property type="entry name" value="UDP_glycos_trans_CS"/>
</dbReference>
<dbReference type="Proteomes" id="UP001159364">
    <property type="component" value="Unassembled WGS sequence"/>
</dbReference>
<dbReference type="PROSITE" id="PS00375">
    <property type="entry name" value="UDPGT"/>
    <property type="match status" value="1"/>
</dbReference>
<sequence>MEKGSSNRPHVLIFPLPAQGHVNSMLKLAELLCLSGLFVTFVNSEHNHERLVRFTDLQVRFSKYQGFQFKTVPDGLPVEHQRTGDGTSEFVLESAIEIGIPVIHFRTVSACSYWSYFCIPDMIKAGELPIKGMETFLRCRDLPSFCRADDTSDLYLQQMTNCTRQTLRARGLILNTFEDLEGPILSQIRRRVSNVYSIGPLHEHLRKKLIEQKHQTHQSSNSLWEVDRSCMSWLDKQPSKSVLYVSFGSIAVTTKEQFLEFWHGLVDSKKRFLWVMRADSVAKIDGEAEDYPPELVEGTKERGFIVEWTPQEEVLAHEAVGGFFTHSGWNSTLESIVAGVPMICWPYFADQQINSRFVGEVWKLGLDMKDVCDRKVVEKMVNDLMEDNREEFVRSAAKMAELARNSVSKGGSSNHNLNCLIEDIRLMIGSITITDES</sequence>
<dbReference type="AlphaFoldDB" id="A0AAV8S588"/>
<accession>A0AAV8S588</accession>
<dbReference type="Pfam" id="PF00201">
    <property type="entry name" value="UDPGT"/>
    <property type="match status" value="1"/>
</dbReference>
<dbReference type="PANTHER" id="PTHR11926:SF1392">
    <property type="entry name" value="GLYCOSYLTRANSFERASE"/>
    <property type="match status" value="1"/>
</dbReference>
<evidence type="ECO:0000256" key="5">
    <source>
        <dbReference type="RuleBase" id="RU003718"/>
    </source>
</evidence>
<dbReference type="CDD" id="cd03784">
    <property type="entry name" value="GT1_Gtf-like"/>
    <property type="match status" value="1"/>
</dbReference>
<protein>
    <recommendedName>
        <fullName evidence="6">Glycosyltransferase</fullName>
        <ecNumber evidence="6">2.4.1.-</ecNumber>
    </recommendedName>
</protein>
<keyword evidence="3 5" id="KW-0808">Transferase</keyword>
<dbReference type="PANTHER" id="PTHR11926">
    <property type="entry name" value="GLUCOSYL/GLUCURONOSYL TRANSFERASES"/>
    <property type="match status" value="1"/>
</dbReference>
<dbReference type="EC" id="2.4.1.-" evidence="6"/>
<reference evidence="7 8" key="1">
    <citation type="submission" date="2021-09" db="EMBL/GenBank/DDBJ databases">
        <title>Genomic insights and catalytic innovation underlie evolution of tropane alkaloids biosynthesis.</title>
        <authorList>
            <person name="Wang Y.-J."/>
            <person name="Tian T."/>
            <person name="Huang J.-P."/>
            <person name="Huang S.-X."/>
        </authorList>
    </citation>
    <scope>NUCLEOTIDE SEQUENCE [LARGE SCALE GENOMIC DNA]</scope>
    <source>
        <strain evidence="7">KIB-2018</strain>
        <tissue evidence="7">Leaf</tissue>
    </source>
</reference>
<organism evidence="7 8">
    <name type="scientific">Erythroxylum novogranatense</name>
    <dbReference type="NCBI Taxonomy" id="1862640"/>
    <lineage>
        <taxon>Eukaryota</taxon>
        <taxon>Viridiplantae</taxon>
        <taxon>Streptophyta</taxon>
        <taxon>Embryophyta</taxon>
        <taxon>Tracheophyta</taxon>
        <taxon>Spermatophyta</taxon>
        <taxon>Magnoliopsida</taxon>
        <taxon>eudicotyledons</taxon>
        <taxon>Gunneridae</taxon>
        <taxon>Pentapetalae</taxon>
        <taxon>rosids</taxon>
        <taxon>fabids</taxon>
        <taxon>Malpighiales</taxon>
        <taxon>Erythroxylaceae</taxon>
        <taxon>Erythroxylum</taxon>
    </lineage>
</organism>
<comment type="pathway">
    <text evidence="1">Pigment biosynthesis; anthocyanin biosynthesis.</text>
</comment>
<name>A0AAV8S588_9ROSI</name>
<dbReference type="InterPro" id="IPR002213">
    <property type="entry name" value="UDP_glucos_trans"/>
</dbReference>
<evidence type="ECO:0000313" key="7">
    <source>
        <dbReference type="EMBL" id="KAJ8747351.1"/>
    </source>
</evidence>
<evidence type="ECO:0000256" key="6">
    <source>
        <dbReference type="RuleBase" id="RU362057"/>
    </source>
</evidence>
<dbReference type="GO" id="GO:0080044">
    <property type="term" value="F:quercetin 7-O-glucosyltransferase activity"/>
    <property type="evidence" value="ECO:0007669"/>
    <property type="project" value="TreeGrafter"/>
</dbReference>
<evidence type="ECO:0000256" key="2">
    <source>
        <dbReference type="ARBA" id="ARBA00009995"/>
    </source>
</evidence>